<keyword evidence="3" id="KW-0813">Transport</keyword>
<dbReference type="AlphaFoldDB" id="A0A4T0FRF0"/>
<reference evidence="9 10" key="1">
    <citation type="submission" date="2019-03" db="EMBL/GenBank/DDBJ databases">
        <title>Sequencing 23 genomes of Wallemia ichthyophaga.</title>
        <authorList>
            <person name="Gostincar C."/>
        </authorList>
    </citation>
    <scope>NUCLEOTIDE SEQUENCE [LARGE SCALE GENOMIC DNA]</scope>
    <source>
        <strain evidence="9 10">EXF-5753</strain>
    </source>
</reference>
<comment type="subcellular location">
    <subcellularLocation>
        <location evidence="1">Cell membrane</location>
        <topology evidence="1">Multi-pass membrane protein</topology>
    </subcellularLocation>
</comment>
<dbReference type="InterPro" id="IPR045861">
    <property type="entry name" value="CorA_cytoplasmic_dom"/>
</dbReference>
<keyword evidence="5 8" id="KW-0812">Transmembrane</keyword>
<dbReference type="PANTHER" id="PTHR46494:SF1">
    <property type="entry name" value="CORA FAMILY METAL ION TRANSPORTER (EUROFUNG)"/>
    <property type="match status" value="1"/>
</dbReference>
<dbReference type="Pfam" id="PF01544">
    <property type="entry name" value="CorA"/>
    <property type="match status" value="1"/>
</dbReference>
<evidence type="ECO:0000256" key="1">
    <source>
        <dbReference type="ARBA" id="ARBA00004651"/>
    </source>
</evidence>
<dbReference type="SUPFAM" id="SSF143865">
    <property type="entry name" value="CorA soluble domain-like"/>
    <property type="match status" value="1"/>
</dbReference>
<keyword evidence="6 8" id="KW-1133">Transmembrane helix</keyword>
<protein>
    <recommendedName>
        <fullName evidence="11">Magnesium transporter</fullName>
    </recommendedName>
</protein>
<dbReference type="GO" id="GO:0000287">
    <property type="term" value="F:magnesium ion binding"/>
    <property type="evidence" value="ECO:0007669"/>
    <property type="project" value="TreeGrafter"/>
</dbReference>
<dbReference type="GO" id="GO:0050897">
    <property type="term" value="F:cobalt ion binding"/>
    <property type="evidence" value="ECO:0007669"/>
    <property type="project" value="TreeGrafter"/>
</dbReference>
<evidence type="ECO:0000313" key="9">
    <source>
        <dbReference type="EMBL" id="TIA90184.1"/>
    </source>
</evidence>
<dbReference type="GO" id="GO:0005886">
    <property type="term" value="C:plasma membrane"/>
    <property type="evidence" value="ECO:0007669"/>
    <property type="project" value="UniProtKB-SubCell"/>
</dbReference>
<dbReference type="CDD" id="cd12822">
    <property type="entry name" value="TmCorA-like"/>
    <property type="match status" value="1"/>
</dbReference>
<dbReference type="Gene3D" id="1.20.58.340">
    <property type="entry name" value="Magnesium transport protein CorA, transmembrane region"/>
    <property type="match status" value="2"/>
</dbReference>
<evidence type="ECO:0000256" key="4">
    <source>
        <dbReference type="ARBA" id="ARBA00022475"/>
    </source>
</evidence>
<evidence type="ECO:0000256" key="7">
    <source>
        <dbReference type="ARBA" id="ARBA00023136"/>
    </source>
</evidence>
<sequence>MIRGAFKRLIDKPRLKTAQPLVSLRKPMRIGVDQGVNLEQLDWHNKIKQETSHVATDVMEYTKSDLSIKEADGFDDSRNLVHEQRKLDGVRWVNVEGRNLHLLRELARKYQLHPLSIEDVIYGDSATRPKAEYFSNALFVTLPLHSLGDTNGNEPTHMQQLFDNARKSSKKPEAYNDKGEVRIDVQLLSLFLLRDGTIISIFERPQPNVLEPAIARVRQEGTVVRDSADASMLLQALLDVAVDHAISVVGALEKKLLVLDQQVLEVPTMETIRSLHRLRGQFLELKRTLTPLHNLIYTLKDLDGQKAAFTSGKPSEGFMSLQARTYLQDVADHVDWILSALDMFSSLSENLVSLSFNSSSFKLNETIKTLTVFSVICMPLSLISSYFGMNFEKFPSLANDVNYFWYLAVLTCFMTTVGIYAPQLKSKMIARRLMRKRSLMLTSVSMDDDLTIN</sequence>
<dbReference type="Gene3D" id="3.30.460.20">
    <property type="entry name" value="CorA soluble domain-like"/>
    <property type="match status" value="1"/>
</dbReference>
<organism evidence="9 10">
    <name type="scientific">Wallemia hederae</name>
    <dbReference type="NCBI Taxonomy" id="1540922"/>
    <lineage>
        <taxon>Eukaryota</taxon>
        <taxon>Fungi</taxon>
        <taxon>Dikarya</taxon>
        <taxon>Basidiomycota</taxon>
        <taxon>Wallemiomycotina</taxon>
        <taxon>Wallemiomycetes</taxon>
        <taxon>Wallemiales</taxon>
        <taxon>Wallemiaceae</taxon>
        <taxon>Wallemia</taxon>
    </lineage>
</organism>
<dbReference type="GO" id="GO:0015095">
    <property type="term" value="F:magnesium ion transmembrane transporter activity"/>
    <property type="evidence" value="ECO:0007669"/>
    <property type="project" value="TreeGrafter"/>
</dbReference>
<feature type="transmembrane region" description="Helical" evidence="8">
    <location>
        <begin position="370"/>
        <end position="391"/>
    </location>
</feature>
<keyword evidence="7 8" id="KW-0472">Membrane</keyword>
<dbReference type="GO" id="GO:0015087">
    <property type="term" value="F:cobalt ion transmembrane transporter activity"/>
    <property type="evidence" value="ECO:0007669"/>
    <property type="project" value="TreeGrafter"/>
</dbReference>
<evidence type="ECO:0000256" key="3">
    <source>
        <dbReference type="ARBA" id="ARBA00022448"/>
    </source>
</evidence>
<dbReference type="InterPro" id="IPR002523">
    <property type="entry name" value="MgTranspt_CorA/ZnTranspt_ZntB"/>
</dbReference>
<keyword evidence="4" id="KW-1003">Cell membrane</keyword>
<dbReference type="SUPFAM" id="SSF144083">
    <property type="entry name" value="Magnesium transport protein CorA, transmembrane region"/>
    <property type="match status" value="1"/>
</dbReference>
<dbReference type="OrthoDB" id="165352at2759"/>
<proteinExistence type="inferred from homology"/>
<evidence type="ECO:0000256" key="5">
    <source>
        <dbReference type="ARBA" id="ARBA00022692"/>
    </source>
</evidence>
<keyword evidence="10" id="KW-1185">Reference proteome</keyword>
<comment type="caution">
    <text evidence="9">The sequence shown here is derived from an EMBL/GenBank/DDBJ whole genome shotgun (WGS) entry which is preliminary data.</text>
</comment>
<feature type="transmembrane region" description="Helical" evidence="8">
    <location>
        <begin position="403"/>
        <end position="422"/>
    </location>
</feature>
<name>A0A4T0FRF0_9BASI</name>
<gene>
    <name evidence="9" type="ORF">E3P99_01734</name>
</gene>
<dbReference type="InterPro" id="IPR045863">
    <property type="entry name" value="CorA_TM1_TM2"/>
</dbReference>
<evidence type="ECO:0000256" key="8">
    <source>
        <dbReference type="SAM" id="Phobius"/>
    </source>
</evidence>
<evidence type="ECO:0000313" key="10">
    <source>
        <dbReference type="Proteomes" id="UP000310189"/>
    </source>
</evidence>
<evidence type="ECO:0000256" key="2">
    <source>
        <dbReference type="ARBA" id="ARBA00009765"/>
    </source>
</evidence>
<accession>A0A4T0FRF0</accession>
<evidence type="ECO:0008006" key="11">
    <source>
        <dbReference type="Google" id="ProtNLM"/>
    </source>
</evidence>
<dbReference type="EMBL" id="SPNW01000021">
    <property type="protein sequence ID" value="TIA90184.1"/>
    <property type="molecule type" value="Genomic_DNA"/>
</dbReference>
<dbReference type="Proteomes" id="UP000310189">
    <property type="component" value="Unassembled WGS sequence"/>
</dbReference>
<comment type="similarity">
    <text evidence="2">Belongs to the CorA metal ion transporter (MIT) (TC 1.A.35) family.</text>
</comment>
<dbReference type="PANTHER" id="PTHR46494">
    <property type="entry name" value="CORA FAMILY METAL ION TRANSPORTER (EUROFUNG)"/>
    <property type="match status" value="1"/>
</dbReference>
<evidence type="ECO:0000256" key="6">
    <source>
        <dbReference type="ARBA" id="ARBA00022989"/>
    </source>
</evidence>